<evidence type="ECO:0000256" key="1">
    <source>
        <dbReference type="SAM" id="MobiDB-lite"/>
    </source>
</evidence>
<keyword evidence="3" id="KW-1185">Reference proteome</keyword>
<protein>
    <submittedName>
        <fullName evidence="2">Uncharacterized protein</fullName>
    </submittedName>
</protein>
<name>A0A8S1CVU0_9INSE</name>
<dbReference type="EMBL" id="CADEPI010000069">
    <property type="protein sequence ID" value="CAB3372138.1"/>
    <property type="molecule type" value="Genomic_DNA"/>
</dbReference>
<feature type="compositionally biased region" description="Basic and acidic residues" evidence="1">
    <location>
        <begin position="175"/>
        <end position="188"/>
    </location>
</feature>
<evidence type="ECO:0000313" key="2">
    <source>
        <dbReference type="EMBL" id="CAB3372138.1"/>
    </source>
</evidence>
<accession>A0A8S1CVU0</accession>
<sequence length="247" mass="27719">MMMIPKMSDCCVVVCASSNLACQKIKKAKMPPDKNMVSGPHFLIEWIDSRKKEIAKASNIKCLDVNNPIYEKKKYNVVFSPSTSGGKLVHKSAIIVQGPGTFQELKCVLKEQQEKEETSFGDKRPARVKRLPLKSLESASEDYGEAEQNNRSKKNPPKKPASQIQLELLKAIDKSKACEDNNKKNESKNKKKIPTKNPPSKKNQQEEEEEGTSSSSAVNPVVFNKIFQQKEWDFSGVAFAEETHGFQ</sequence>
<feature type="region of interest" description="Disordered" evidence="1">
    <location>
        <begin position="114"/>
        <end position="162"/>
    </location>
</feature>
<dbReference type="Proteomes" id="UP000494165">
    <property type="component" value="Unassembled WGS sequence"/>
</dbReference>
<evidence type="ECO:0000313" key="3">
    <source>
        <dbReference type="Proteomes" id="UP000494165"/>
    </source>
</evidence>
<feature type="compositionally biased region" description="Basic and acidic residues" evidence="1">
    <location>
        <begin position="114"/>
        <end position="125"/>
    </location>
</feature>
<feature type="region of interest" description="Disordered" evidence="1">
    <location>
        <begin position="175"/>
        <end position="220"/>
    </location>
</feature>
<reference evidence="2 3" key="1">
    <citation type="submission" date="2020-04" db="EMBL/GenBank/DDBJ databases">
        <authorList>
            <person name="Alioto T."/>
            <person name="Alioto T."/>
            <person name="Gomez Garrido J."/>
        </authorList>
    </citation>
    <scope>NUCLEOTIDE SEQUENCE [LARGE SCALE GENOMIC DNA]</scope>
</reference>
<proteinExistence type="predicted"/>
<comment type="caution">
    <text evidence="2">The sequence shown here is derived from an EMBL/GenBank/DDBJ whole genome shotgun (WGS) entry which is preliminary data.</text>
</comment>
<gene>
    <name evidence="2" type="ORF">CLODIP_2_CD15374</name>
</gene>
<organism evidence="2 3">
    <name type="scientific">Cloeon dipterum</name>
    <dbReference type="NCBI Taxonomy" id="197152"/>
    <lineage>
        <taxon>Eukaryota</taxon>
        <taxon>Metazoa</taxon>
        <taxon>Ecdysozoa</taxon>
        <taxon>Arthropoda</taxon>
        <taxon>Hexapoda</taxon>
        <taxon>Insecta</taxon>
        <taxon>Pterygota</taxon>
        <taxon>Palaeoptera</taxon>
        <taxon>Ephemeroptera</taxon>
        <taxon>Pisciforma</taxon>
        <taxon>Baetidae</taxon>
        <taxon>Cloeon</taxon>
    </lineage>
</organism>
<dbReference type="AlphaFoldDB" id="A0A8S1CVU0"/>